<evidence type="ECO:0000313" key="3">
    <source>
        <dbReference type="Proteomes" id="UP000076927"/>
    </source>
</evidence>
<dbReference type="EMBL" id="CP011388">
    <property type="protein sequence ID" value="ANE48674.1"/>
    <property type="molecule type" value="Genomic_DNA"/>
</dbReference>
<dbReference type="AlphaFoldDB" id="A0A172TP39"/>
<dbReference type="STRING" id="1178515.SY83_02630"/>
<dbReference type="KEGG" id="pswu:SY83_02630"/>
<dbReference type="GO" id="GO:0016747">
    <property type="term" value="F:acyltransferase activity, transferring groups other than amino-acyl groups"/>
    <property type="evidence" value="ECO:0007669"/>
    <property type="project" value="InterPro"/>
</dbReference>
<reference evidence="2 3" key="1">
    <citation type="submission" date="2015-01" db="EMBL/GenBank/DDBJ databases">
        <title>Paenibacillus swuensis/DY6/whole genome sequencing.</title>
        <authorList>
            <person name="Kim M.K."/>
            <person name="Srinivasan S."/>
            <person name="Lee J.-J."/>
        </authorList>
    </citation>
    <scope>NUCLEOTIDE SEQUENCE [LARGE SCALE GENOMIC DNA]</scope>
    <source>
        <strain evidence="2 3">DY6</strain>
    </source>
</reference>
<dbReference type="Gene3D" id="3.40.630.30">
    <property type="match status" value="1"/>
</dbReference>
<evidence type="ECO:0000313" key="2">
    <source>
        <dbReference type="EMBL" id="ANE48674.1"/>
    </source>
</evidence>
<dbReference type="CDD" id="cd04301">
    <property type="entry name" value="NAT_SF"/>
    <property type="match status" value="1"/>
</dbReference>
<sequence length="155" mass="17827">MLNTEFAKYYPWFTQSRYHESCLEENQNGTRVTLLAYYDGILAGCCHLLYISKYPHFVSREIPEINDLNVFPQYRNKRIASALFDRLEGIAAENSSYVGLGVGLYKDYGNAQRMYGQRGYVLDGEGLMYGNNAVRPGETVRVDDELLLYLIKQLI</sequence>
<dbReference type="PROSITE" id="PS51186">
    <property type="entry name" value="GNAT"/>
    <property type="match status" value="1"/>
</dbReference>
<accession>A0A172TP39</accession>
<evidence type="ECO:0000259" key="1">
    <source>
        <dbReference type="PROSITE" id="PS51186"/>
    </source>
</evidence>
<gene>
    <name evidence="2" type="ORF">SY83_02630</name>
</gene>
<protein>
    <submittedName>
        <fullName evidence="2">GCN5 family acetyltransferase</fullName>
    </submittedName>
</protein>
<dbReference type="PATRIC" id="fig|1178515.4.peg.510"/>
<keyword evidence="3" id="KW-1185">Reference proteome</keyword>
<feature type="domain" description="N-acetyltransferase" evidence="1">
    <location>
        <begin position="1"/>
        <end position="141"/>
    </location>
</feature>
<dbReference type="InterPro" id="IPR000182">
    <property type="entry name" value="GNAT_dom"/>
</dbReference>
<dbReference type="SUPFAM" id="SSF55729">
    <property type="entry name" value="Acyl-CoA N-acyltransferases (Nat)"/>
    <property type="match status" value="1"/>
</dbReference>
<dbReference type="Pfam" id="PF00583">
    <property type="entry name" value="Acetyltransf_1"/>
    <property type="match status" value="1"/>
</dbReference>
<organism evidence="2 3">
    <name type="scientific">Paenibacillus swuensis</name>
    <dbReference type="NCBI Taxonomy" id="1178515"/>
    <lineage>
        <taxon>Bacteria</taxon>
        <taxon>Bacillati</taxon>
        <taxon>Bacillota</taxon>
        <taxon>Bacilli</taxon>
        <taxon>Bacillales</taxon>
        <taxon>Paenibacillaceae</taxon>
        <taxon>Paenibacillus</taxon>
    </lineage>
</organism>
<dbReference type="Proteomes" id="UP000076927">
    <property type="component" value="Chromosome"/>
</dbReference>
<proteinExistence type="predicted"/>
<keyword evidence="2" id="KW-0808">Transferase</keyword>
<name>A0A172TP39_9BACL</name>
<dbReference type="InterPro" id="IPR016181">
    <property type="entry name" value="Acyl_CoA_acyltransferase"/>
</dbReference>